<dbReference type="PRINTS" id="PR00019">
    <property type="entry name" value="LEURICHRPT"/>
</dbReference>
<dbReference type="SUPFAM" id="SSF52058">
    <property type="entry name" value="L domain-like"/>
    <property type="match status" value="1"/>
</dbReference>
<reference evidence="5" key="1">
    <citation type="submission" date="2022-01" db="EMBL/GenBank/DDBJ databases">
        <authorList>
            <person name="King R."/>
        </authorList>
    </citation>
    <scope>NUCLEOTIDE SEQUENCE</scope>
</reference>
<dbReference type="EMBL" id="OV651821">
    <property type="protein sequence ID" value="CAH1115233.1"/>
    <property type="molecule type" value="Genomic_DNA"/>
</dbReference>
<evidence type="ECO:0000256" key="1">
    <source>
        <dbReference type="ARBA" id="ARBA00022614"/>
    </source>
</evidence>
<dbReference type="PANTHER" id="PTHR24366">
    <property type="entry name" value="IG(IMMUNOGLOBULIN) AND LRR(LEUCINE RICH REPEAT) DOMAINS"/>
    <property type="match status" value="1"/>
</dbReference>
<dbReference type="InterPro" id="IPR003591">
    <property type="entry name" value="Leu-rich_rpt_typical-subtyp"/>
</dbReference>
<dbReference type="PANTHER" id="PTHR24366:SF96">
    <property type="entry name" value="LEUCINE RICH REPEAT CONTAINING 53"/>
    <property type="match status" value="1"/>
</dbReference>
<name>A0A9P0DEF5_9CUCU</name>
<dbReference type="InterPro" id="IPR032675">
    <property type="entry name" value="LRR_dom_sf"/>
</dbReference>
<feature type="signal peptide" evidence="4">
    <location>
        <begin position="1"/>
        <end position="19"/>
    </location>
</feature>
<dbReference type="Pfam" id="PF13855">
    <property type="entry name" value="LRR_8"/>
    <property type="match status" value="3"/>
</dbReference>
<evidence type="ECO:0000313" key="6">
    <source>
        <dbReference type="Proteomes" id="UP001153636"/>
    </source>
</evidence>
<dbReference type="SMART" id="SM00369">
    <property type="entry name" value="LRR_TYP"/>
    <property type="match status" value="7"/>
</dbReference>
<keyword evidence="4" id="KW-0732">Signal</keyword>
<dbReference type="AlphaFoldDB" id="A0A9P0DEF5"/>
<protein>
    <submittedName>
        <fullName evidence="5">Uncharacterized protein</fullName>
    </submittedName>
</protein>
<dbReference type="InterPro" id="IPR001611">
    <property type="entry name" value="Leu-rich_rpt"/>
</dbReference>
<feature type="transmembrane region" description="Helical" evidence="3">
    <location>
        <begin position="393"/>
        <end position="413"/>
    </location>
</feature>
<dbReference type="Gene3D" id="3.80.10.10">
    <property type="entry name" value="Ribonuclease Inhibitor"/>
    <property type="match status" value="2"/>
</dbReference>
<keyword evidence="6" id="KW-1185">Reference proteome</keyword>
<dbReference type="Proteomes" id="UP001153636">
    <property type="component" value="Chromosome 9"/>
</dbReference>
<evidence type="ECO:0000256" key="3">
    <source>
        <dbReference type="SAM" id="Phobius"/>
    </source>
</evidence>
<accession>A0A9P0DEF5</accession>
<evidence type="ECO:0000313" key="5">
    <source>
        <dbReference type="EMBL" id="CAH1115233.1"/>
    </source>
</evidence>
<keyword evidence="1" id="KW-0433">Leucine-rich repeat</keyword>
<keyword evidence="2" id="KW-0677">Repeat</keyword>
<feature type="chain" id="PRO_5040431558" evidence="4">
    <location>
        <begin position="20"/>
        <end position="448"/>
    </location>
</feature>
<keyword evidence="3" id="KW-0812">Transmembrane</keyword>
<dbReference type="SMART" id="SM00365">
    <property type="entry name" value="LRR_SD22"/>
    <property type="match status" value="4"/>
</dbReference>
<keyword evidence="3" id="KW-0472">Membrane</keyword>
<dbReference type="PROSITE" id="PS51450">
    <property type="entry name" value="LRR"/>
    <property type="match status" value="4"/>
</dbReference>
<gene>
    <name evidence="5" type="ORF">PSYICH_LOCUS15164</name>
</gene>
<dbReference type="OrthoDB" id="676979at2759"/>
<evidence type="ECO:0000256" key="2">
    <source>
        <dbReference type="ARBA" id="ARBA00022737"/>
    </source>
</evidence>
<keyword evidence="3" id="KW-1133">Transmembrane helix</keyword>
<organism evidence="5 6">
    <name type="scientific">Psylliodes chrysocephalus</name>
    <dbReference type="NCBI Taxonomy" id="3402493"/>
    <lineage>
        <taxon>Eukaryota</taxon>
        <taxon>Metazoa</taxon>
        <taxon>Ecdysozoa</taxon>
        <taxon>Arthropoda</taxon>
        <taxon>Hexapoda</taxon>
        <taxon>Insecta</taxon>
        <taxon>Pterygota</taxon>
        <taxon>Neoptera</taxon>
        <taxon>Endopterygota</taxon>
        <taxon>Coleoptera</taxon>
        <taxon>Polyphaga</taxon>
        <taxon>Cucujiformia</taxon>
        <taxon>Chrysomeloidea</taxon>
        <taxon>Chrysomelidae</taxon>
        <taxon>Galerucinae</taxon>
        <taxon>Alticini</taxon>
        <taxon>Psylliodes</taxon>
    </lineage>
</organism>
<sequence>MINNKVYIALLAFLATSVSQSTNSSSISKPGNNSTASPSQIKTCFIEKTRRVRTFPTLVDYQGNHYSFDPRDPTYQGNIVNFSFTTIYNLSTNDFVSFGSDSIMEIDLHHKEIKSVGTGTFKGLFCLSKLDLSFNNLSMVTEGSFEGLENLKQLDLSHNQLVDIPDSGMAFLALKNIEVLDLSFNKIRSISKLSFMFLYNLEILNLGHNKIKTIDDRVFNYLTQLKELSLNDNLLVETFAEKWNGLENLTSLDLSDNYLTSFDTGNNYTFYNLKRLNLSGNSLQHFNVYWLRKNFPALVSLDLANNSWFCEDLESIKHGIIDLRITIPREVGCSEIKTTSVKTTTTQSTTAVPTRGAVQTSSQPQVNYGVELLKQNGKIIESNKELVMAVDSLRTMVIIVFLVVIIGMVIGIGERAGCFKNLSQQVRGRSNRGYLDSNDIESVGLISR</sequence>
<proteinExistence type="predicted"/>
<evidence type="ECO:0000256" key="4">
    <source>
        <dbReference type="SAM" id="SignalP"/>
    </source>
</evidence>